<name>A0A8D8U2L3_9HEMI</name>
<protein>
    <submittedName>
        <fullName evidence="2">Uncharacterized protein</fullName>
    </submittedName>
</protein>
<organism evidence="2">
    <name type="scientific">Cacopsylla melanoneura</name>
    <dbReference type="NCBI Taxonomy" id="428564"/>
    <lineage>
        <taxon>Eukaryota</taxon>
        <taxon>Metazoa</taxon>
        <taxon>Ecdysozoa</taxon>
        <taxon>Arthropoda</taxon>
        <taxon>Hexapoda</taxon>
        <taxon>Insecta</taxon>
        <taxon>Pterygota</taxon>
        <taxon>Neoptera</taxon>
        <taxon>Paraneoptera</taxon>
        <taxon>Hemiptera</taxon>
        <taxon>Sternorrhyncha</taxon>
        <taxon>Psylloidea</taxon>
        <taxon>Psyllidae</taxon>
        <taxon>Psyllinae</taxon>
        <taxon>Cacopsylla</taxon>
    </lineage>
</organism>
<proteinExistence type="predicted"/>
<evidence type="ECO:0000313" key="2">
    <source>
        <dbReference type="EMBL" id="CAG6696652.1"/>
    </source>
</evidence>
<reference evidence="2" key="1">
    <citation type="submission" date="2021-05" db="EMBL/GenBank/DDBJ databases">
        <authorList>
            <person name="Alioto T."/>
            <person name="Alioto T."/>
            <person name="Gomez Garrido J."/>
        </authorList>
    </citation>
    <scope>NUCLEOTIDE SEQUENCE</scope>
</reference>
<accession>A0A8D8U2L3</accession>
<dbReference type="EMBL" id="HBUF01329632">
    <property type="protein sequence ID" value="CAG6696693.1"/>
    <property type="molecule type" value="Transcribed_RNA"/>
</dbReference>
<keyword evidence="1" id="KW-0812">Transmembrane</keyword>
<dbReference type="EMBL" id="HBUF01329629">
    <property type="protein sequence ID" value="CAG6696652.1"/>
    <property type="molecule type" value="Transcribed_RNA"/>
</dbReference>
<dbReference type="EMBL" id="HBUF01329630">
    <property type="protein sequence ID" value="CAG6696671.1"/>
    <property type="molecule type" value="Transcribed_RNA"/>
</dbReference>
<dbReference type="EMBL" id="HBUF01329633">
    <property type="protein sequence ID" value="CAG6696712.1"/>
    <property type="molecule type" value="Transcribed_RNA"/>
</dbReference>
<evidence type="ECO:0000256" key="1">
    <source>
        <dbReference type="SAM" id="Phobius"/>
    </source>
</evidence>
<sequence length="135" mass="14715">MFFFRVSYRWTYGSTSLLDCSSFFTESAYPRASPFNILNLSAAAFFSLKLFISSSTSAFCSISVNQSMNVFIDLPTSCSCACLIIKSCLMRCRSVTRVSNSCSNAAVSSLILAAPSACVLIATLSFSSRTYLTLF</sequence>
<keyword evidence="1" id="KW-0472">Membrane</keyword>
<dbReference type="AlphaFoldDB" id="A0A8D8U2L3"/>
<feature type="transmembrane region" description="Helical" evidence="1">
    <location>
        <begin position="101"/>
        <end position="126"/>
    </location>
</feature>
<keyword evidence="1" id="KW-1133">Transmembrane helix</keyword>